<reference evidence="6 7" key="1">
    <citation type="submission" date="2016-10" db="EMBL/GenBank/DDBJ databases">
        <authorList>
            <person name="de Groot N.N."/>
        </authorList>
    </citation>
    <scope>NUCLEOTIDE SEQUENCE [LARGE SCALE GENOMIC DNA]</scope>
    <source>
        <strain evidence="6 7">DSM 20678</strain>
    </source>
</reference>
<dbReference type="Gene3D" id="1.10.10.10">
    <property type="entry name" value="Winged helix-like DNA-binding domain superfamily/Winged helix DNA-binding domain"/>
    <property type="match status" value="1"/>
</dbReference>
<dbReference type="EMBL" id="FOXR01000056">
    <property type="protein sequence ID" value="SFQ46098.1"/>
    <property type="molecule type" value="Genomic_DNA"/>
</dbReference>
<dbReference type="Pfam" id="PF03466">
    <property type="entry name" value="LysR_substrate"/>
    <property type="match status" value="1"/>
</dbReference>
<organism evidence="6 7">
    <name type="scientific">Caldicoprobacter faecalis</name>
    <dbReference type="NCBI Taxonomy" id="937334"/>
    <lineage>
        <taxon>Bacteria</taxon>
        <taxon>Bacillati</taxon>
        <taxon>Bacillota</taxon>
        <taxon>Clostridia</taxon>
        <taxon>Caldicoprobacterales</taxon>
        <taxon>Caldicoprobacteraceae</taxon>
        <taxon>Caldicoprobacter</taxon>
    </lineage>
</organism>
<feature type="domain" description="HTH lysR-type" evidence="5">
    <location>
        <begin position="3"/>
        <end position="60"/>
    </location>
</feature>
<gene>
    <name evidence="6" type="ORF">SAMN05444406_1562</name>
</gene>
<dbReference type="PROSITE" id="PS50931">
    <property type="entry name" value="HTH_LYSR"/>
    <property type="match status" value="1"/>
</dbReference>
<dbReference type="AlphaFoldDB" id="A0A1I5YPD6"/>
<evidence type="ECO:0000259" key="5">
    <source>
        <dbReference type="PROSITE" id="PS50931"/>
    </source>
</evidence>
<dbReference type="Gene3D" id="3.40.190.290">
    <property type="match status" value="1"/>
</dbReference>
<keyword evidence="3 6" id="KW-0238">DNA-binding</keyword>
<evidence type="ECO:0000313" key="7">
    <source>
        <dbReference type="Proteomes" id="UP000198577"/>
    </source>
</evidence>
<dbReference type="GO" id="GO:0000976">
    <property type="term" value="F:transcription cis-regulatory region binding"/>
    <property type="evidence" value="ECO:0007669"/>
    <property type="project" value="TreeGrafter"/>
</dbReference>
<evidence type="ECO:0000313" key="6">
    <source>
        <dbReference type="EMBL" id="SFQ46098.1"/>
    </source>
</evidence>
<keyword evidence="2" id="KW-0805">Transcription regulation</keyword>
<dbReference type="SUPFAM" id="SSF46785">
    <property type="entry name" value="Winged helix' DNA-binding domain"/>
    <property type="match status" value="1"/>
</dbReference>
<dbReference type="OrthoDB" id="9778774at2"/>
<dbReference type="PANTHER" id="PTHR30126">
    <property type="entry name" value="HTH-TYPE TRANSCRIPTIONAL REGULATOR"/>
    <property type="match status" value="1"/>
</dbReference>
<evidence type="ECO:0000256" key="2">
    <source>
        <dbReference type="ARBA" id="ARBA00023015"/>
    </source>
</evidence>
<dbReference type="SUPFAM" id="SSF53850">
    <property type="entry name" value="Periplasmic binding protein-like II"/>
    <property type="match status" value="1"/>
</dbReference>
<evidence type="ECO:0000256" key="4">
    <source>
        <dbReference type="ARBA" id="ARBA00023163"/>
    </source>
</evidence>
<proteinExistence type="inferred from homology"/>
<evidence type="ECO:0000256" key="3">
    <source>
        <dbReference type="ARBA" id="ARBA00023125"/>
    </source>
</evidence>
<dbReference type="InterPro" id="IPR036388">
    <property type="entry name" value="WH-like_DNA-bd_sf"/>
</dbReference>
<dbReference type="STRING" id="937334.SAMN05444406_1562"/>
<comment type="similarity">
    <text evidence="1">Belongs to the LysR transcriptional regulatory family.</text>
</comment>
<dbReference type="FunFam" id="1.10.10.10:FF:000001">
    <property type="entry name" value="LysR family transcriptional regulator"/>
    <property type="match status" value="1"/>
</dbReference>
<protein>
    <submittedName>
        <fullName evidence="6">DNA-binding transcriptional regulator, LysR family</fullName>
    </submittedName>
</protein>
<dbReference type="InterPro" id="IPR005119">
    <property type="entry name" value="LysR_subst-bd"/>
</dbReference>
<dbReference type="RefSeq" id="WP_025747805.1">
    <property type="nucleotide sequence ID" value="NZ_FOXR01000056.1"/>
</dbReference>
<dbReference type="CDD" id="cd05466">
    <property type="entry name" value="PBP2_LTTR_substrate"/>
    <property type="match status" value="1"/>
</dbReference>
<dbReference type="Proteomes" id="UP000198577">
    <property type="component" value="Unassembled WGS sequence"/>
</dbReference>
<keyword evidence="7" id="KW-1185">Reference proteome</keyword>
<dbReference type="InterPro" id="IPR000847">
    <property type="entry name" value="LysR_HTH_N"/>
</dbReference>
<dbReference type="PANTHER" id="PTHR30126:SF64">
    <property type="entry name" value="HTH-TYPE TRANSCRIPTIONAL REGULATOR CITR"/>
    <property type="match status" value="1"/>
</dbReference>
<sequence>MDVNLELYRIFYHVVKAGSISKASQELFISQPAVSQAIKKLESRLGGQLFTRAPKGIVLTPEGEVLFKYIEQGYNMIMLAESKFMEAINLDIGSIRIGASDMTLKYFLLPYLEEFHKQYPKVKIMVTNRPSPETVEFLKKGAIDFGVVSLPLPDDDSLEIFKATEIQDCFVANERFGHLAGREVSIKELAEYPIIMLERNTSTRRYIDEFLSRHSVNLVPEFELATSDLIVEFACRGLGISCVVRNFAEEYIKKGTLFEINLKEKIPPRHFGIIKLRNVPLTAAAKRFMELIQSK</sequence>
<dbReference type="PRINTS" id="PR00039">
    <property type="entry name" value="HTHLYSR"/>
</dbReference>
<accession>A0A1I5YPD6</accession>
<dbReference type="Pfam" id="PF00126">
    <property type="entry name" value="HTH_1"/>
    <property type="match status" value="1"/>
</dbReference>
<dbReference type="InterPro" id="IPR036390">
    <property type="entry name" value="WH_DNA-bd_sf"/>
</dbReference>
<keyword evidence="4" id="KW-0804">Transcription</keyword>
<evidence type="ECO:0000256" key="1">
    <source>
        <dbReference type="ARBA" id="ARBA00009437"/>
    </source>
</evidence>
<name>A0A1I5YPD6_9FIRM</name>
<dbReference type="GO" id="GO:0003700">
    <property type="term" value="F:DNA-binding transcription factor activity"/>
    <property type="evidence" value="ECO:0007669"/>
    <property type="project" value="InterPro"/>
</dbReference>